<organism evidence="3 4">
    <name type="scientific">Setomelanomma holmii</name>
    <dbReference type="NCBI Taxonomy" id="210430"/>
    <lineage>
        <taxon>Eukaryota</taxon>
        <taxon>Fungi</taxon>
        <taxon>Dikarya</taxon>
        <taxon>Ascomycota</taxon>
        <taxon>Pezizomycotina</taxon>
        <taxon>Dothideomycetes</taxon>
        <taxon>Pleosporomycetidae</taxon>
        <taxon>Pleosporales</taxon>
        <taxon>Pleosporineae</taxon>
        <taxon>Phaeosphaeriaceae</taxon>
        <taxon>Setomelanomma</taxon>
    </lineage>
</organism>
<dbReference type="Proteomes" id="UP000799777">
    <property type="component" value="Unassembled WGS sequence"/>
</dbReference>
<feature type="transmembrane region" description="Helical" evidence="2">
    <location>
        <begin position="118"/>
        <end position="138"/>
    </location>
</feature>
<keyword evidence="2" id="KW-1133">Transmembrane helix</keyword>
<dbReference type="EMBL" id="ML978163">
    <property type="protein sequence ID" value="KAF2034047.1"/>
    <property type="molecule type" value="Genomic_DNA"/>
</dbReference>
<evidence type="ECO:0000256" key="2">
    <source>
        <dbReference type="SAM" id="Phobius"/>
    </source>
</evidence>
<comment type="caution">
    <text evidence="3">The sequence shown here is derived from an EMBL/GenBank/DDBJ whole genome shotgun (WGS) entry which is preliminary data.</text>
</comment>
<feature type="compositionally biased region" description="Polar residues" evidence="1">
    <location>
        <begin position="318"/>
        <end position="372"/>
    </location>
</feature>
<accession>A0A9P4HHC5</accession>
<protein>
    <submittedName>
        <fullName evidence="3">Uncharacterized protein</fullName>
    </submittedName>
</protein>
<feature type="transmembrane region" description="Helical" evidence="2">
    <location>
        <begin position="76"/>
        <end position="98"/>
    </location>
</feature>
<feature type="transmembrane region" description="Helical" evidence="2">
    <location>
        <begin position="145"/>
        <end position="171"/>
    </location>
</feature>
<sequence>MFPGALSLQHATSADIMAKALFNVFLELMNADGRILPFVISKSGIASIVFLGWIAPAAYVIWRTRHELQSDTKRRGWFYGFSIVIVDPAFFAAAGHAADVMLNWTPDTDIWKYMVPLLVVHGFLAAEVAIFALWLGLIPPYDGEVWPLATLPFAFGILLLVIGFFSFALIYSGFVKYQVHLGDWRHEWRREDGCVDWARVQWLPYCQRPDYIPVAADAGPAFPPGTPQVRVPKDPTAERIDSAQRTTSGVRKKIFRDDPKAEDYELQDFESSAAGPSGTYRAPARSSVGLSTQQPRPPPTFNASGSTPESTSQPPSTNLGPSSSMTSPLNSNIRLAPTDTSRNTSGLLDPSIQTSTPAVMRGTSSNTVSKSRPINLPPSTEVDETESLFEDISLLDDDESRPLRGTWKDM</sequence>
<evidence type="ECO:0000313" key="4">
    <source>
        <dbReference type="Proteomes" id="UP000799777"/>
    </source>
</evidence>
<feature type="compositionally biased region" description="Basic and acidic residues" evidence="1">
    <location>
        <begin position="400"/>
        <end position="410"/>
    </location>
</feature>
<dbReference type="AlphaFoldDB" id="A0A9P4HHC5"/>
<evidence type="ECO:0000256" key="1">
    <source>
        <dbReference type="SAM" id="MobiDB-lite"/>
    </source>
</evidence>
<name>A0A9P4HHC5_9PLEO</name>
<keyword evidence="2" id="KW-0812">Transmembrane</keyword>
<gene>
    <name evidence="3" type="ORF">EK21DRAFT_85846</name>
</gene>
<feature type="compositionally biased region" description="Low complexity" evidence="1">
    <location>
        <begin position="304"/>
        <end position="317"/>
    </location>
</feature>
<feature type="compositionally biased region" description="Acidic residues" evidence="1">
    <location>
        <begin position="381"/>
        <end position="399"/>
    </location>
</feature>
<keyword evidence="4" id="KW-1185">Reference proteome</keyword>
<reference evidence="3" key="1">
    <citation type="journal article" date="2020" name="Stud. Mycol.">
        <title>101 Dothideomycetes genomes: a test case for predicting lifestyles and emergence of pathogens.</title>
        <authorList>
            <person name="Haridas S."/>
            <person name="Albert R."/>
            <person name="Binder M."/>
            <person name="Bloem J."/>
            <person name="Labutti K."/>
            <person name="Salamov A."/>
            <person name="Andreopoulos B."/>
            <person name="Baker S."/>
            <person name="Barry K."/>
            <person name="Bills G."/>
            <person name="Bluhm B."/>
            <person name="Cannon C."/>
            <person name="Castanera R."/>
            <person name="Culley D."/>
            <person name="Daum C."/>
            <person name="Ezra D."/>
            <person name="Gonzalez J."/>
            <person name="Henrissat B."/>
            <person name="Kuo A."/>
            <person name="Liang C."/>
            <person name="Lipzen A."/>
            <person name="Lutzoni F."/>
            <person name="Magnuson J."/>
            <person name="Mondo S."/>
            <person name="Nolan M."/>
            <person name="Ohm R."/>
            <person name="Pangilinan J."/>
            <person name="Park H.-J."/>
            <person name="Ramirez L."/>
            <person name="Alfaro M."/>
            <person name="Sun H."/>
            <person name="Tritt A."/>
            <person name="Yoshinaga Y."/>
            <person name="Zwiers L.-H."/>
            <person name="Turgeon B."/>
            <person name="Goodwin S."/>
            <person name="Spatafora J."/>
            <person name="Crous P."/>
            <person name="Grigoriev I."/>
        </authorList>
    </citation>
    <scope>NUCLEOTIDE SEQUENCE</scope>
    <source>
        <strain evidence="3">CBS 110217</strain>
    </source>
</reference>
<keyword evidence="2" id="KW-0472">Membrane</keyword>
<feature type="transmembrane region" description="Helical" evidence="2">
    <location>
        <begin position="35"/>
        <end position="55"/>
    </location>
</feature>
<evidence type="ECO:0000313" key="3">
    <source>
        <dbReference type="EMBL" id="KAF2034047.1"/>
    </source>
</evidence>
<proteinExistence type="predicted"/>
<feature type="region of interest" description="Disordered" evidence="1">
    <location>
        <begin position="222"/>
        <end position="410"/>
    </location>
</feature>
<feature type="compositionally biased region" description="Basic and acidic residues" evidence="1">
    <location>
        <begin position="231"/>
        <end position="242"/>
    </location>
</feature>